<feature type="domain" description="DUF6593" evidence="2">
    <location>
        <begin position="121"/>
        <end position="240"/>
    </location>
</feature>
<sequence>MRLTLSTRHPRNSTYTTETGEVLYKVDTIRKFPDPGVTTIRKAVDTVNGVWLGDSEQLSGHRAKPTFPEGKSLVSDKGGDDHSIDGRRSADSGFAVGDSEHGDESRTRSSVGEMPVREGYFAFYAQIDFRVFRSTRFQWDGHDVSVNKYFHEEGWSGYGRGRVFKASDGKEYRWELRTAHLEMVRNDGGREQVARYREKRPGLGPLMTGRPAVLEVDPSCEPILDEIMMTFLYCYKLRKDRERAARKF</sequence>
<accession>A0A9P5X3I0</accession>
<dbReference type="AlphaFoldDB" id="A0A9P5X3I0"/>
<feature type="compositionally biased region" description="Basic and acidic residues" evidence="1">
    <location>
        <begin position="77"/>
        <end position="90"/>
    </location>
</feature>
<gene>
    <name evidence="3" type="ORF">P691DRAFT_714273</name>
</gene>
<evidence type="ECO:0000259" key="2">
    <source>
        <dbReference type="Pfam" id="PF20236"/>
    </source>
</evidence>
<feature type="compositionally biased region" description="Basic and acidic residues" evidence="1">
    <location>
        <begin position="98"/>
        <end position="107"/>
    </location>
</feature>
<protein>
    <recommendedName>
        <fullName evidence="2">DUF6593 domain-containing protein</fullName>
    </recommendedName>
</protein>
<dbReference type="Proteomes" id="UP000807342">
    <property type="component" value="Unassembled WGS sequence"/>
</dbReference>
<feature type="region of interest" description="Disordered" evidence="1">
    <location>
        <begin position="58"/>
        <end position="111"/>
    </location>
</feature>
<evidence type="ECO:0000313" key="3">
    <source>
        <dbReference type="EMBL" id="KAF9442550.1"/>
    </source>
</evidence>
<name>A0A9P5X3I0_9AGAR</name>
<comment type="caution">
    <text evidence="3">The sequence shown here is derived from an EMBL/GenBank/DDBJ whole genome shotgun (WGS) entry which is preliminary data.</text>
</comment>
<dbReference type="EMBL" id="MU151610">
    <property type="protein sequence ID" value="KAF9442550.1"/>
    <property type="molecule type" value="Genomic_DNA"/>
</dbReference>
<organism evidence="3 4">
    <name type="scientific">Macrolepiota fuliginosa MF-IS2</name>
    <dbReference type="NCBI Taxonomy" id="1400762"/>
    <lineage>
        <taxon>Eukaryota</taxon>
        <taxon>Fungi</taxon>
        <taxon>Dikarya</taxon>
        <taxon>Basidiomycota</taxon>
        <taxon>Agaricomycotina</taxon>
        <taxon>Agaricomycetes</taxon>
        <taxon>Agaricomycetidae</taxon>
        <taxon>Agaricales</taxon>
        <taxon>Agaricineae</taxon>
        <taxon>Agaricaceae</taxon>
        <taxon>Macrolepiota</taxon>
    </lineage>
</organism>
<proteinExistence type="predicted"/>
<dbReference type="Pfam" id="PF20236">
    <property type="entry name" value="DUF6593"/>
    <property type="match status" value="1"/>
</dbReference>
<reference evidence="3" key="1">
    <citation type="submission" date="2020-11" db="EMBL/GenBank/DDBJ databases">
        <authorList>
            <consortium name="DOE Joint Genome Institute"/>
            <person name="Ahrendt S."/>
            <person name="Riley R."/>
            <person name="Andreopoulos W."/>
            <person name="Labutti K."/>
            <person name="Pangilinan J."/>
            <person name="Ruiz-Duenas F.J."/>
            <person name="Barrasa J.M."/>
            <person name="Sanchez-Garcia M."/>
            <person name="Camarero S."/>
            <person name="Miyauchi S."/>
            <person name="Serrano A."/>
            <person name="Linde D."/>
            <person name="Babiker R."/>
            <person name="Drula E."/>
            <person name="Ayuso-Fernandez I."/>
            <person name="Pacheco R."/>
            <person name="Padilla G."/>
            <person name="Ferreira P."/>
            <person name="Barriuso J."/>
            <person name="Kellner H."/>
            <person name="Castanera R."/>
            <person name="Alfaro M."/>
            <person name="Ramirez L."/>
            <person name="Pisabarro A.G."/>
            <person name="Kuo A."/>
            <person name="Tritt A."/>
            <person name="Lipzen A."/>
            <person name="He G."/>
            <person name="Yan M."/>
            <person name="Ng V."/>
            <person name="Cullen D."/>
            <person name="Martin F."/>
            <person name="Rosso M.-N."/>
            <person name="Henrissat B."/>
            <person name="Hibbett D."/>
            <person name="Martinez A.T."/>
            <person name="Grigoriev I.V."/>
        </authorList>
    </citation>
    <scope>NUCLEOTIDE SEQUENCE</scope>
    <source>
        <strain evidence="3">MF-IS2</strain>
    </source>
</reference>
<dbReference type="OrthoDB" id="3360976at2759"/>
<keyword evidence="4" id="KW-1185">Reference proteome</keyword>
<evidence type="ECO:0000256" key="1">
    <source>
        <dbReference type="SAM" id="MobiDB-lite"/>
    </source>
</evidence>
<evidence type="ECO:0000313" key="4">
    <source>
        <dbReference type="Proteomes" id="UP000807342"/>
    </source>
</evidence>
<dbReference type="InterPro" id="IPR046528">
    <property type="entry name" value="DUF6593"/>
</dbReference>